<evidence type="ECO:0000313" key="4">
    <source>
        <dbReference type="EMBL" id="GGB29317.1"/>
    </source>
</evidence>
<evidence type="ECO:0000256" key="1">
    <source>
        <dbReference type="SAM" id="MobiDB-lite"/>
    </source>
</evidence>
<dbReference type="InterPro" id="IPR052698">
    <property type="entry name" value="MoCofactor_Util/Proc"/>
</dbReference>
<dbReference type="PANTHER" id="PTHR30388">
    <property type="entry name" value="ALDEHYDE OXIDOREDUCTASE MOLYBDENUM COFACTOR ASSEMBLY PROTEIN"/>
    <property type="match status" value="1"/>
</dbReference>
<gene>
    <name evidence="4" type="ORF">GCM10011489_16780</name>
</gene>
<evidence type="ECO:0000259" key="3">
    <source>
        <dbReference type="Pfam" id="PF13478"/>
    </source>
</evidence>
<dbReference type="InterPro" id="IPR003777">
    <property type="entry name" value="XdhC_CoxI"/>
</dbReference>
<dbReference type="InterPro" id="IPR027051">
    <property type="entry name" value="XdhC_Rossmann_dom"/>
</dbReference>
<dbReference type="Pfam" id="PF13478">
    <property type="entry name" value="XdhC_C"/>
    <property type="match status" value="1"/>
</dbReference>
<protein>
    <recommendedName>
        <fullName evidence="6">Xanthine dehydrogenase accessory factor</fullName>
    </recommendedName>
</protein>
<comment type="caution">
    <text evidence="4">The sequence shown here is derived from an EMBL/GenBank/DDBJ whole genome shotgun (WGS) entry which is preliminary data.</text>
</comment>
<organism evidence="4 5">
    <name type="scientific">Gordonia jinhuaensis</name>
    <dbReference type="NCBI Taxonomy" id="1517702"/>
    <lineage>
        <taxon>Bacteria</taxon>
        <taxon>Bacillati</taxon>
        <taxon>Actinomycetota</taxon>
        <taxon>Actinomycetes</taxon>
        <taxon>Mycobacteriales</taxon>
        <taxon>Gordoniaceae</taxon>
        <taxon>Gordonia</taxon>
    </lineage>
</organism>
<reference evidence="4" key="1">
    <citation type="journal article" date="2014" name="Int. J. Syst. Evol. Microbiol.">
        <title>Complete genome sequence of Corynebacterium casei LMG S-19264T (=DSM 44701T), isolated from a smear-ripened cheese.</title>
        <authorList>
            <consortium name="US DOE Joint Genome Institute (JGI-PGF)"/>
            <person name="Walter F."/>
            <person name="Albersmeier A."/>
            <person name="Kalinowski J."/>
            <person name="Ruckert C."/>
        </authorList>
    </citation>
    <scope>NUCLEOTIDE SEQUENCE</scope>
    <source>
        <strain evidence="4">CGMCC 1.12827</strain>
    </source>
</reference>
<evidence type="ECO:0000313" key="5">
    <source>
        <dbReference type="Proteomes" id="UP000621454"/>
    </source>
</evidence>
<sequence>MHEPGQSPQPEQGELSQGKPGQGEPGQAQRSDPAADLLDAVVTEAARGPVALARVVTTSGSSPRAAGAAMLVTADGRVFGSLSGGCVESAVVEAARTVLDNGTASTEYFADTGDDLFAIGLTCGGEIEVFIESIGPDDVALFAELRALRAADIGVALATTMTSRPHRRLFTRDDATRWLSLDRDVQALLSSGVTGVVGADDCEPDALGAGGPGSRPRTFVQSFTSAPRMILAGANDFVRALAQMGTAVGYRVTVVDAREVFATATRFPGVQVVVDWPHRYLQAQQEAGRLDERTVVVVMTHDAKFDVPMIAAALAVDELAFVGAMGSRRTQADRRARLVDHGVDPAALGRLHAPVGLDLQAHSPAETAVSILAEIIATVRGGSTAALGELTGPLHTGLGPRNVLGPRTEQ</sequence>
<feature type="region of interest" description="Disordered" evidence="1">
    <location>
        <begin position="1"/>
        <end position="33"/>
    </location>
</feature>
<feature type="domain" description="XdhC Rossmann" evidence="3">
    <location>
        <begin position="229"/>
        <end position="375"/>
    </location>
</feature>
<dbReference type="Proteomes" id="UP000621454">
    <property type="component" value="Unassembled WGS sequence"/>
</dbReference>
<feature type="compositionally biased region" description="Polar residues" evidence="1">
    <location>
        <begin position="1"/>
        <end position="10"/>
    </location>
</feature>
<dbReference type="Pfam" id="PF02625">
    <property type="entry name" value="XdhC_CoxI"/>
    <property type="match status" value="1"/>
</dbReference>
<dbReference type="Gene3D" id="3.40.50.720">
    <property type="entry name" value="NAD(P)-binding Rossmann-like Domain"/>
    <property type="match status" value="1"/>
</dbReference>
<evidence type="ECO:0000259" key="2">
    <source>
        <dbReference type="Pfam" id="PF02625"/>
    </source>
</evidence>
<accession>A0A916WS29</accession>
<proteinExistence type="predicted"/>
<evidence type="ECO:0008006" key="6">
    <source>
        <dbReference type="Google" id="ProtNLM"/>
    </source>
</evidence>
<dbReference type="EMBL" id="BMGC01000009">
    <property type="protein sequence ID" value="GGB29317.1"/>
    <property type="molecule type" value="Genomic_DNA"/>
</dbReference>
<reference evidence="4" key="2">
    <citation type="submission" date="2020-09" db="EMBL/GenBank/DDBJ databases">
        <authorList>
            <person name="Sun Q."/>
            <person name="Zhou Y."/>
        </authorList>
    </citation>
    <scope>NUCLEOTIDE SEQUENCE</scope>
    <source>
        <strain evidence="4">CGMCC 1.12827</strain>
    </source>
</reference>
<keyword evidence="5" id="KW-1185">Reference proteome</keyword>
<dbReference type="PANTHER" id="PTHR30388:SF4">
    <property type="entry name" value="MOLYBDENUM COFACTOR INSERTION CHAPERONE PAOD"/>
    <property type="match status" value="1"/>
</dbReference>
<dbReference type="AlphaFoldDB" id="A0A916WS29"/>
<name>A0A916WS29_9ACTN</name>
<feature type="domain" description="XdhC- CoxI" evidence="2">
    <location>
        <begin position="45"/>
        <end position="107"/>
    </location>
</feature>